<reference evidence="8 9" key="2">
    <citation type="submission" date="2021-10" db="EMBL/GenBank/DDBJ databases">
        <authorList>
            <person name="Piombo E."/>
        </authorList>
    </citation>
    <scope>NUCLEOTIDE SEQUENCE [LARGE SCALE GENOMIC DNA]</scope>
</reference>
<keyword evidence="3 6" id="KW-0349">Heme</keyword>
<evidence type="ECO:0000256" key="5">
    <source>
        <dbReference type="ARBA" id="ARBA00023004"/>
    </source>
</evidence>
<dbReference type="Gene3D" id="1.10.630.10">
    <property type="entry name" value="Cytochrome P450"/>
    <property type="match status" value="1"/>
</dbReference>
<evidence type="ECO:0000256" key="4">
    <source>
        <dbReference type="ARBA" id="ARBA00022723"/>
    </source>
</evidence>
<dbReference type="Pfam" id="PF00067">
    <property type="entry name" value="p450"/>
    <property type="match status" value="1"/>
</dbReference>
<name>A0A9N9Y4S7_9HYPO</name>
<dbReference type="PANTHER" id="PTHR24305:SF210">
    <property type="entry name" value="CYTOCHROME P450 MONOOXYGENASE ASQL-RELATED"/>
    <property type="match status" value="1"/>
</dbReference>
<keyword evidence="9" id="KW-1185">Reference proteome</keyword>
<dbReference type="GO" id="GO:0005506">
    <property type="term" value="F:iron ion binding"/>
    <property type="evidence" value="ECO:0007669"/>
    <property type="project" value="InterPro"/>
</dbReference>
<gene>
    <name evidence="8" type="ORF">CBYS24578_00017777</name>
</gene>
<dbReference type="InterPro" id="IPR036396">
    <property type="entry name" value="Cyt_P450_sf"/>
</dbReference>
<keyword evidence="4 6" id="KW-0479">Metal-binding</keyword>
<comment type="cofactor">
    <cofactor evidence="1 6">
        <name>heme</name>
        <dbReference type="ChEBI" id="CHEBI:30413"/>
    </cofactor>
</comment>
<dbReference type="GO" id="GO:0004497">
    <property type="term" value="F:monooxygenase activity"/>
    <property type="evidence" value="ECO:0007669"/>
    <property type="project" value="InterPro"/>
</dbReference>
<dbReference type="GO" id="GO:0020037">
    <property type="term" value="F:heme binding"/>
    <property type="evidence" value="ECO:0007669"/>
    <property type="project" value="InterPro"/>
</dbReference>
<feature type="transmembrane region" description="Helical" evidence="7">
    <location>
        <begin position="22"/>
        <end position="47"/>
    </location>
</feature>
<evidence type="ECO:0000256" key="1">
    <source>
        <dbReference type="ARBA" id="ARBA00001971"/>
    </source>
</evidence>
<accession>A0A9N9Y4S7</accession>
<feature type="binding site" description="axial binding residue" evidence="6">
    <location>
        <position position="463"/>
    </location>
    <ligand>
        <name>heme</name>
        <dbReference type="ChEBI" id="CHEBI:30413"/>
    </ligand>
    <ligandPart>
        <name>Fe</name>
        <dbReference type="ChEBI" id="CHEBI:18248"/>
    </ligandPart>
</feature>
<keyword evidence="7" id="KW-0472">Membrane</keyword>
<proteinExistence type="inferred from homology"/>
<dbReference type="PANTHER" id="PTHR24305">
    <property type="entry name" value="CYTOCHROME P450"/>
    <property type="match status" value="1"/>
</dbReference>
<dbReference type="PRINTS" id="PR00385">
    <property type="entry name" value="P450"/>
</dbReference>
<dbReference type="AlphaFoldDB" id="A0A9N9Y4S7"/>
<keyword evidence="7" id="KW-1133">Transmembrane helix</keyword>
<dbReference type="InterPro" id="IPR050121">
    <property type="entry name" value="Cytochrome_P450_monoxygenase"/>
</dbReference>
<evidence type="ECO:0000256" key="3">
    <source>
        <dbReference type="ARBA" id="ARBA00022617"/>
    </source>
</evidence>
<dbReference type="EMBL" id="CABFNO020001406">
    <property type="protein sequence ID" value="CAG9986858.1"/>
    <property type="molecule type" value="Genomic_DNA"/>
</dbReference>
<evidence type="ECO:0000313" key="9">
    <source>
        <dbReference type="Proteomes" id="UP000754883"/>
    </source>
</evidence>
<dbReference type="PRINTS" id="PR00463">
    <property type="entry name" value="EP450I"/>
</dbReference>
<reference evidence="9" key="1">
    <citation type="submission" date="2019-06" db="EMBL/GenBank/DDBJ databases">
        <authorList>
            <person name="Broberg M."/>
        </authorList>
    </citation>
    <scope>NUCLEOTIDE SEQUENCE [LARGE SCALE GENOMIC DNA]</scope>
</reference>
<dbReference type="Proteomes" id="UP000754883">
    <property type="component" value="Unassembled WGS sequence"/>
</dbReference>
<keyword evidence="7" id="KW-0812">Transmembrane</keyword>
<evidence type="ECO:0000256" key="2">
    <source>
        <dbReference type="ARBA" id="ARBA00010617"/>
    </source>
</evidence>
<comment type="caution">
    <text evidence="8">The sequence shown here is derived from an EMBL/GenBank/DDBJ whole genome shotgun (WGS) entry which is preliminary data.</text>
</comment>
<keyword evidence="5 6" id="KW-0408">Iron</keyword>
<dbReference type="SUPFAM" id="SSF48264">
    <property type="entry name" value="Cytochrome P450"/>
    <property type="match status" value="1"/>
</dbReference>
<dbReference type="GO" id="GO:0016705">
    <property type="term" value="F:oxidoreductase activity, acting on paired donors, with incorporation or reduction of molecular oxygen"/>
    <property type="evidence" value="ECO:0007669"/>
    <property type="project" value="InterPro"/>
</dbReference>
<evidence type="ECO:0000313" key="8">
    <source>
        <dbReference type="EMBL" id="CAG9986858.1"/>
    </source>
</evidence>
<sequence length="526" mass="60597">MLWLSQSETLTVASSFIRGTKLWQWLLLAGGIFLIWTTLVAIYDVFFHPLAKYPGPRLARITDTWAAYYYSSGKWPWVVERTIKRYGDIVRIGPNSLVFLEPQAAIDVHCAKRDLKDTFIKTPLMDGLGDEDDGLLWERNPEKHRAVSKMMSPAFSGNSLRAKLPTLNKHIDLMISQMRAHGQEEAGLDVSQWFTWLAMDSAVDLACGWELHELRDMKSHAFLEGMDAGCMLAIVLSTTKIAPILTPVVMLLTPWRLMRVFPQMISSLRAMVTDRIERRNNLKHPDFCEQLLPPTKESEMKGAQMRHIGTVIGQLIIGGYDTTSVTTYMMFYFSLRHPEVLEELKREIRSNFSRYEDLTADNLRGLPWLNACMQETLRVVTVATHHSLPRISPGAMVNGTYVPKGVIVRTSLFTYNRSDRFFHDPASFRPERWLSPNHPKYDSVFASDDHRGYMPFIMGPRQCPGRELAKITFRLVVSKLLWSFDVEQVSKQLEFDKDFRVYSIWMKPELRMRFLPVKRDSQHGAE</sequence>
<evidence type="ECO:0000256" key="6">
    <source>
        <dbReference type="PIRSR" id="PIRSR602401-1"/>
    </source>
</evidence>
<comment type="similarity">
    <text evidence="2">Belongs to the cytochrome P450 family.</text>
</comment>
<dbReference type="InterPro" id="IPR002401">
    <property type="entry name" value="Cyt_P450_E_grp-I"/>
</dbReference>
<evidence type="ECO:0000256" key="7">
    <source>
        <dbReference type="SAM" id="Phobius"/>
    </source>
</evidence>
<protein>
    <submittedName>
        <fullName evidence="8">Uncharacterized protein</fullName>
    </submittedName>
</protein>
<organism evidence="8 9">
    <name type="scientific">Clonostachys byssicola</name>
    <dbReference type="NCBI Taxonomy" id="160290"/>
    <lineage>
        <taxon>Eukaryota</taxon>
        <taxon>Fungi</taxon>
        <taxon>Dikarya</taxon>
        <taxon>Ascomycota</taxon>
        <taxon>Pezizomycotina</taxon>
        <taxon>Sordariomycetes</taxon>
        <taxon>Hypocreomycetidae</taxon>
        <taxon>Hypocreales</taxon>
        <taxon>Bionectriaceae</taxon>
        <taxon>Clonostachys</taxon>
    </lineage>
</organism>
<dbReference type="InterPro" id="IPR001128">
    <property type="entry name" value="Cyt_P450"/>
</dbReference>
<dbReference type="OrthoDB" id="1470350at2759"/>